<comment type="caution">
    <text evidence="3">The sequence shown here is derived from an EMBL/GenBank/DDBJ whole genome shotgun (WGS) entry which is preliminary data.</text>
</comment>
<dbReference type="EMBL" id="MU839856">
    <property type="protein sequence ID" value="KAK1749567.1"/>
    <property type="molecule type" value="Genomic_DNA"/>
</dbReference>
<keyword evidence="4" id="KW-1185">Reference proteome</keyword>
<sequence>VFIIIDALDECDDSNRQRSRFVKEMLDYQAACEVNFLVTSRPIPNVTAQFERFPWVEVCAQRSDLQKYVEARLKDLRPVVRNNIQLHEEIRTTISGAADGL</sequence>
<gene>
    <name evidence="3" type="ORF">QBC47DRAFT_311685</name>
</gene>
<dbReference type="PANTHER" id="PTHR10039">
    <property type="entry name" value="AMELOGENIN"/>
    <property type="match status" value="1"/>
</dbReference>
<name>A0AAJ0B0X6_9PEZI</name>
<evidence type="ECO:0000256" key="1">
    <source>
        <dbReference type="ARBA" id="ARBA00022737"/>
    </source>
</evidence>
<feature type="non-terminal residue" evidence="3">
    <location>
        <position position="1"/>
    </location>
</feature>
<evidence type="ECO:0000313" key="4">
    <source>
        <dbReference type="Proteomes" id="UP001239445"/>
    </source>
</evidence>
<dbReference type="PANTHER" id="PTHR10039:SF15">
    <property type="entry name" value="NACHT DOMAIN-CONTAINING PROTEIN"/>
    <property type="match status" value="1"/>
</dbReference>
<accession>A0AAJ0B0X6</accession>
<dbReference type="Proteomes" id="UP001239445">
    <property type="component" value="Unassembled WGS sequence"/>
</dbReference>
<proteinExistence type="predicted"/>
<feature type="domain" description="Nephrocystin 3-like N-terminal" evidence="2">
    <location>
        <begin position="1"/>
        <end position="41"/>
    </location>
</feature>
<dbReference type="Pfam" id="PF24883">
    <property type="entry name" value="NPHP3_N"/>
    <property type="match status" value="1"/>
</dbReference>
<protein>
    <recommendedName>
        <fullName evidence="2">Nephrocystin 3-like N-terminal domain-containing protein</fullName>
    </recommendedName>
</protein>
<evidence type="ECO:0000259" key="2">
    <source>
        <dbReference type="Pfam" id="PF24883"/>
    </source>
</evidence>
<keyword evidence="1" id="KW-0677">Repeat</keyword>
<dbReference type="InterPro" id="IPR056884">
    <property type="entry name" value="NPHP3-like_N"/>
</dbReference>
<dbReference type="AlphaFoldDB" id="A0AAJ0B0X6"/>
<evidence type="ECO:0000313" key="3">
    <source>
        <dbReference type="EMBL" id="KAK1749567.1"/>
    </source>
</evidence>
<reference evidence="3" key="1">
    <citation type="submission" date="2023-06" db="EMBL/GenBank/DDBJ databases">
        <title>Genome-scale phylogeny and comparative genomics of the fungal order Sordariales.</title>
        <authorList>
            <consortium name="Lawrence Berkeley National Laboratory"/>
            <person name="Hensen N."/>
            <person name="Bonometti L."/>
            <person name="Westerberg I."/>
            <person name="Brannstrom I.O."/>
            <person name="Guillou S."/>
            <person name="Cros-Aarteil S."/>
            <person name="Calhoun S."/>
            <person name="Haridas S."/>
            <person name="Kuo A."/>
            <person name="Mondo S."/>
            <person name="Pangilinan J."/>
            <person name="Riley R."/>
            <person name="Labutti K."/>
            <person name="Andreopoulos B."/>
            <person name="Lipzen A."/>
            <person name="Chen C."/>
            <person name="Yanf M."/>
            <person name="Daum C."/>
            <person name="Ng V."/>
            <person name="Clum A."/>
            <person name="Steindorff A."/>
            <person name="Ohm R."/>
            <person name="Martin F."/>
            <person name="Silar P."/>
            <person name="Natvig D."/>
            <person name="Lalanne C."/>
            <person name="Gautier V."/>
            <person name="Ament-Velasquez S.L."/>
            <person name="Kruys A."/>
            <person name="Hutchinson M.I."/>
            <person name="Powell A.J."/>
            <person name="Barry K."/>
            <person name="Miller A.N."/>
            <person name="Grigoriev I.V."/>
            <person name="Debuchy R."/>
            <person name="Gladieux P."/>
            <person name="Thoren M.H."/>
            <person name="Johannesson H."/>
        </authorList>
    </citation>
    <scope>NUCLEOTIDE SEQUENCE</scope>
    <source>
        <strain evidence="3">PSN4</strain>
    </source>
</reference>
<organism evidence="3 4">
    <name type="scientific">Echria macrotheca</name>
    <dbReference type="NCBI Taxonomy" id="438768"/>
    <lineage>
        <taxon>Eukaryota</taxon>
        <taxon>Fungi</taxon>
        <taxon>Dikarya</taxon>
        <taxon>Ascomycota</taxon>
        <taxon>Pezizomycotina</taxon>
        <taxon>Sordariomycetes</taxon>
        <taxon>Sordariomycetidae</taxon>
        <taxon>Sordariales</taxon>
        <taxon>Schizotheciaceae</taxon>
        <taxon>Echria</taxon>
    </lineage>
</organism>